<accession>A0ABN7YF94</accession>
<dbReference type="Pfam" id="PF04140">
    <property type="entry name" value="ICMT"/>
    <property type="match status" value="1"/>
</dbReference>
<feature type="transmembrane region" description="Helical" evidence="5">
    <location>
        <begin position="81"/>
        <end position="99"/>
    </location>
</feature>
<feature type="transmembrane region" description="Helical" evidence="5">
    <location>
        <begin position="26"/>
        <end position="44"/>
    </location>
</feature>
<dbReference type="Proteomes" id="UP000701702">
    <property type="component" value="Unassembled WGS sequence"/>
</dbReference>
<keyword evidence="3 5" id="KW-1133">Transmembrane helix</keyword>
<feature type="transmembrane region" description="Helical" evidence="5">
    <location>
        <begin position="158"/>
        <end position="184"/>
    </location>
</feature>
<comment type="caution">
    <text evidence="6">The sequence shown here is derived from an EMBL/GenBank/DDBJ whole genome shotgun (WGS) entry which is preliminary data.</text>
</comment>
<evidence type="ECO:0000256" key="5">
    <source>
        <dbReference type="SAM" id="Phobius"/>
    </source>
</evidence>
<dbReference type="InterPro" id="IPR007269">
    <property type="entry name" value="ICMT_MeTrfase"/>
</dbReference>
<gene>
    <name evidence="6" type="ORF">LMG23994_02293</name>
</gene>
<keyword evidence="2 5" id="KW-0812">Transmembrane</keyword>
<evidence type="ECO:0000313" key="7">
    <source>
        <dbReference type="Proteomes" id="UP000701702"/>
    </source>
</evidence>
<keyword evidence="4 5" id="KW-0472">Membrane</keyword>
<organism evidence="6 7">
    <name type="scientific">Cupriavidus pinatubonensis</name>
    <dbReference type="NCBI Taxonomy" id="248026"/>
    <lineage>
        <taxon>Bacteria</taxon>
        <taxon>Pseudomonadati</taxon>
        <taxon>Pseudomonadota</taxon>
        <taxon>Betaproteobacteria</taxon>
        <taxon>Burkholderiales</taxon>
        <taxon>Burkholderiaceae</taxon>
        <taxon>Cupriavidus</taxon>
    </lineage>
</organism>
<evidence type="ECO:0000313" key="6">
    <source>
        <dbReference type="EMBL" id="CAG9171998.1"/>
    </source>
</evidence>
<sequence>MSESLVHHGQANGAPKMDLRELLLELTLRSTTAALLAGFVYGAIQRWLDTPSRITLLLLVVASCLTLGLTLFARVPKKRDWNPVTVLCSLGGTYYFLAIDLAPGAHFAPEIVGAGLQVAGIAWQIYAKLSLRFSFGILPANRGIVSSGAYRFMRHPIYLSYLIADIGFLLTNFGLQNLLVYAGLYTLQVMRIRREEALLSDDPEYCRYREKVRFRVLPGVY</sequence>
<feature type="transmembrane region" description="Helical" evidence="5">
    <location>
        <begin position="56"/>
        <end position="75"/>
    </location>
</feature>
<comment type="subcellular location">
    <subcellularLocation>
        <location evidence="1">Membrane</location>
        <topology evidence="1">Multi-pass membrane protein</topology>
    </subcellularLocation>
</comment>
<evidence type="ECO:0000256" key="2">
    <source>
        <dbReference type="ARBA" id="ARBA00022692"/>
    </source>
</evidence>
<proteinExistence type="predicted"/>
<name>A0ABN7YF94_9BURK</name>
<protein>
    <recommendedName>
        <fullName evidence="8">Isoprenylcysteine carboxyl methyltransferase</fullName>
    </recommendedName>
</protein>
<evidence type="ECO:0000256" key="4">
    <source>
        <dbReference type="ARBA" id="ARBA00023136"/>
    </source>
</evidence>
<evidence type="ECO:0008006" key="8">
    <source>
        <dbReference type="Google" id="ProtNLM"/>
    </source>
</evidence>
<reference evidence="6 7" key="1">
    <citation type="submission" date="2021-08" db="EMBL/GenBank/DDBJ databases">
        <authorList>
            <person name="Peeters C."/>
        </authorList>
    </citation>
    <scope>NUCLEOTIDE SEQUENCE [LARGE SCALE GENOMIC DNA]</scope>
    <source>
        <strain evidence="6 7">LMG 23994</strain>
    </source>
</reference>
<dbReference type="EMBL" id="CAJZAF010000010">
    <property type="protein sequence ID" value="CAG9171998.1"/>
    <property type="molecule type" value="Genomic_DNA"/>
</dbReference>
<evidence type="ECO:0000256" key="1">
    <source>
        <dbReference type="ARBA" id="ARBA00004141"/>
    </source>
</evidence>
<evidence type="ECO:0000256" key="3">
    <source>
        <dbReference type="ARBA" id="ARBA00022989"/>
    </source>
</evidence>
<dbReference type="Gene3D" id="1.20.120.1630">
    <property type="match status" value="1"/>
</dbReference>
<keyword evidence="7" id="KW-1185">Reference proteome</keyword>